<evidence type="ECO:0008006" key="5">
    <source>
        <dbReference type="Google" id="ProtNLM"/>
    </source>
</evidence>
<feature type="domain" description="PurM-like N-terminal" evidence="2">
    <location>
        <begin position="40"/>
        <end position="150"/>
    </location>
</feature>
<dbReference type="CDD" id="cd02197">
    <property type="entry name" value="HypE"/>
    <property type="match status" value="1"/>
</dbReference>
<dbReference type="Pfam" id="PF02769">
    <property type="entry name" value="AIRS_C"/>
    <property type="match status" value="1"/>
</dbReference>
<dbReference type="AlphaFoldDB" id="A0A0F9UCK8"/>
<accession>A0A0F9UCK8</accession>
<dbReference type="InterPro" id="IPR016188">
    <property type="entry name" value="PurM-like_N"/>
</dbReference>
<sequence>MASDDSIQLAHGGGGQLTAELIRDVILPALGGQRAEGLTDAAVLAGDGPMAFTTDSYIVQPLEFPGGDIGKLAVCGTINDLAVSGARPVALSLSLVLQEGLQIALLERVLASAGRAARDAGVEIVTGDTKVLPRAALDGMVINTSGVGAMLPGASLGFDRIEPGDAVVLSGPLGEHGLAVMSCREGLAFATELRSDCASLHELTAALIGELGEAVRFMRDPTRGGLAAVVVEIGQSCGCDVEIDEAALPGNATARAAADMLGLDVLTVANEGKLVAFVAAAAADRAAALLRPFDVAAAAAVIGRVGQRSDSPLVEMVTSAGGRRIVQMPYGEELPRIC</sequence>
<dbReference type="SUPFAM" id="SSF56042">
    <property type="entry name" value="PurM C-terminal domain-like"/>
    <property type="match status" value="1"/>
</dbReference>
<evidence type="ECO:0000259" key="2">
    <source>
        <dbReference type="Pfam" id="PF00586"/>
    </source>
</evidence>
<dbReference type="InterPro" id="IPR036676">
    <property type="entry name" value="PurM-like_C_sf"/>
</dbReference>
<proteinExistence type="inferred from homology"/>
<evidence type="ECO:0000313" key="4">
    <source>
        <dbReference type="EMBL" id="KKN89384.1"/>
    </source>
</evidence>
<feature type="domain" description="PurM-like C-terminal" evidence="3">
    <location>
        <begin position="162"/>
        <end position="309"/>
    </location>
</feature>
<organism evidence="4">
    <name type="scientific">marine sediment metagenome</name>
    <dbReference type="NCBI Taxonomy" id="412755"/>
    <lineage>
        <taxon>unclassified sequences</taxon>
        <taxon>metagenomes</taxon>
        <taxon>ecological metagenomes</taxon>
    </lineage>
</organism>
<dbReference type="PANTHER" id="PTHR30303:SF0">
    <property type="entry name" value="CARBAMOYL DEHYDRATASE HYPE"/>
    <property type="match status" value="1"/>
</dbReference>
<comment type="similarity">
    <text evidence="1">Belongs to the HypE family.</text>
</comment>
<dbReference type="InterPro" id="IPR011854">
    <property type="entry name" value="HypE"/>
</dbReference>
<dbReference type="InterPro" id="IPR010918">
    <property type="entry name" value="PurM-like_C_dom"/>
</dbReference>
<comment type="caution">
    <text evidence="4">The sequence shown here is derived from an EMBL/GenBank/DDBJ whole genome shotgun (WGS) entry which is preliminary data.</text>
</comment>
<name>A0A0F9UCK8_9ZZZZ</name>
<dbReference type="PIRSF" id="PIRSF005644">
    <property type="entry name" value="Hdrgns_mtr_HypE"/>
    <property type="match status" value="1"/>
</dbReference>
<evidence type="ECO:0000256" key="1">
    <source>
        <dbReference type="ARBA" id="ARBA00006243"/>
    </source>
</evidence>
<dbReference type="GO" id="GO:0051604">
    <property type="term" value="P:protein maturation"/>
    <property type="evidence" value="ECO:0007669"/>
    <property type="project" value="TreeGrafter"/>
</dbReference>
<dbReference type="SUPFAM" id="SSF55326">
    <property type="entry name" value="PurM N-terminal domain-like"/>
    <property type="match status" value="1"/>
</dbReference>
<gene>
    <name evidence="4" type="ORF">LCGC14_0238910</name>
</gene>
<dbReference type="EMBL" id="LAZR01000119">
    <property type="protein sequence ID" value="KKN89384.1"/>
    <property type="molecule type" value="Genomic_DNA"/>
</dbReference>
<dbReference type="NCBIfam" id="TIGR02124">
    <property type="entry name" value="hypE"/>
    <property type="match status" value="1"/>
</dbReference>
<dbReference type="Pfam" id="PF00586">
    <property type="entry name" value="AIRS"/>
    <property type="match status" value="1"/>
</dbReference>
<dbReference type="Gene3D" id="3.30.1330.10">
    <property type="entry name" value="PurM-like, N-terminal domain"/>
    <property type="match status" value="1"/>
</dbReference>
<dbReference type="InterPro" id="IPR036921">
    <property type="entry name" value="PurM-like_N_sf"/>
</dbReference>
<protein>
    <recommendedName>
        <fullName evidence="5">Hydrogenase expression/formation protein HypE</fullName>
    </recommendedName>
</protein>
<reference evidence="4" key="1">
    <citation type="journal article" date="2015" name="Nature">
        <title>Complex archaea that bridge the gap between prokaryotes and eukaryotes.</title>
        <authorList>
            <person name="Spang A."/>
            <person name="Saw J.H."/>
            <person name="Jorgensen S.L."/>
            <person name="Zaremba-Niedzwiedzka K."/>
            <person name="Martijn J."/>
            <person name="Lind A.E."/>
            <person name="van Eijk R."/>
            <person name="Schleper C."/>
            <person name="Guy L."/>
            <person name="Ettema T.J."/>
        </authorList>
    </citation>
    <scope>NUCLEOTIDE SEQUENCE</scope>
</reference>
<dbReference type="PANTHER" id="PTHR30303">
    <property type="entry name" value="HYDROGENASE ISOENZYMES FORMATION PROTEIN HYPE"/>
    <property type="match status" value="1"/>
</dbReference>
<dbReference type="Gene3D" id="3.90.650.10">
    <property type="entry name" value="PurM-like C-terminal domain"/>
    <property type="match status" value="1"/>
</dbReference>
<evidence type="ECO:0000259" key="3">
    <source>
        <dbReference type="Pfam" id="PF02769"/>
    </source>
</evidence>